<evidence type="ECO:0000256" key="4">
    <source>
        <dbReference type="ARBA" id="ARBA00022989"/>
    </source>
</evidence>
<sequence length="267" mass="29653">MAGKVIGGLIGYFSFGILGAVLGIFVGHGFDQALGKFTQSESPEALLAIQTSFFTTTFTLMGYLAKSDGRVSQEEVDLTQQLMDKMGLTADHKREAIKLFKIGAEPDFNPDGTLKDFYETCGHRVQLTQMLIVYLVNTALVDGDFDEKEESALRYIAESLQFSHQAFEQLLGMVRAQDSFAGGRYQQDGHTHSGVDELNRAYAALGVTEEASDKEIKRTYRKLMSEYHPDKLIGQGVPDDMVKVATERAQEVQTAYDLIKKSRKHTS</sequence>
<dbReference type="NCBIfam" id="NF006948">
    <property type="entry name" value="PRK09430.1"/>
    <property type="match status" value="1"/>
</dbReference>
<keyword evidence="2 7" id="KW-0997">Cell inner membrane</keyword>
<evidence type="ECO:0000259" key="9">
    <source>
        <dbReference type="PROSITE" id="PS50076"/>
    </source>
</evidence>
<dbReference type="HAMAP" id="MF_01153">
    <property type="entry name" value="DjlA"/>
    <property type="match status" value="1"/>
</dbReference>
<evidence type="ECO:0000256" key="2">
    <source>
        <dbReference type="ARBA" id="ARBA00022519"/>
    </source>
</evidence>
<keyword evidence="5 7" id="KW-0472">Membrane</keyword>
<dbReference type="InterPro" id="IPR029024">
    <property type="entry name" value="TerB-like"/>
</dbReference>
<dbReference type="STRING" id="62101.AB835_03140"/>
<comment type="function">
    <text evidence="7">Regulatory DnaK co-chaperone. Direct interaction between DnaK and DjlA is needed for the induction of the wcaABCDE operon, involved in the synthesis of a colanic acid polysaccharide capsule, possibly through activation of the RcsB/RcsC phosphotransfer signaling pathway. The colanic acid capsule may help the bacterium survive conditions outside the host.</text>
</comment>
<dbReference type="InterPro" id="IPR001623">
    <property type="entry name" value="DnaJ_domain"/>
</dbReference>
<dbReference type="Proteomes" id="UP000242502">
    <property type="component" value="Unassembled WGS sequence"/>
</dbReference>
<dbReference type="CDD" id="cd07316">
    <property type="entry name" value="terB_like_DjlA"/>
    <property type="match status" value="1"/>
</dbReference>
<protein>
    <recommendedName>
        <fullName evidence="7">Co-chaperone protein DjlA</fullName>
    </recommendedName>
</protein>
<keyword evidence="1 7" id="KW-1003">Cell membrane</keyword>
<dbReference type="InterPro" id="IPR050817">
    <property type="entry name" value="DjlA_DnaK_co-chaperone"/>
</dbReference>
<dbReference type="PRINTS" id="PR00625">
    <property type="entry name" value="JDOMAIN"/>
</dbReference>
<comment type="domain">
    <text evidence="7">The transmembrane domain is a dimerization domain.</text>
</comment>
<dbReference type="SUPFAM" id="SSF46565">
    <property type="entry name" value="Chaperone J-domain"/>
    <property type="match status" value="1"/>
</dbReference>
<dbReference type="GO" id="GO:0051087">
    <property type="term" value="F:protein-folding chaperone binding"/>
    <property type="evidence" value="ECO:0007669"/>
    <property type="project" value="InterPro"/>
</dbReference>
<dbReference type="InterPro" id="IPR007791">
    <property type="entry name" value="DjlA_N"/>
</dbReference>
<dbReference type="InterPro" id="IPR023749">
    <property type="entry name" value="DjlA"/>
</dbReference>
<evidence type="ECO:0000256" key="1">
    <source>
        <dbReference type="ARBA" id="ARBA00022475"/>
    </source>
</evidence>
<dbReference type="AlphaFoldDB" id="A0A1D2QSR2"/>
<dbReference type="Gene3D" id="1.10.287.110">
    <property type="entry name" value="DnaJ domain"/>
    <property type="match status" value="1"/>
</dbReference>
<feature type="transmembrane region" description="Helical" evidence="8">
    <location>
        <begin position="5"/>
        <end position="25"/>
    </location>
</feature>
<comment type="subcellular location">
    <subcellularLocation>
        <location evidence="7">Cell inner membrane</location>
        <topology evidence="7">Single-pass type III membrane protein</topology>
    </subcellularLocation>
</comment>
<feature type="topological domain" description="Cytoplasmic" evidence="7">
    <location>
        <begin position="29"/>
        <end position="267"/>
    </location>
</feature>
<keyword evidence="6 7" id="KW-0143">Chaperone</keyword>
<gene>
    <name evidence="7" type="primary">djlA</name>
    <name evidence="10" type="ORF">AB835_03140</name>
</gene>
<evidence type="ECO:0000256" key="5">
    <source>
        <dbReference type="ARBA" id="ARBA00023136"/>
    </source>
</evidence>
<comment type="caution">
    <text evidence="10">The sequence shown here is derived from an EMBL/GenBank/DDBJ whole genome shotgun (WGS) entry which is preliminary data.</text>
</comment>
<dbReference type="Pfam" id="PF05099">
    <property type="entry name" value="TerB"/>
    <property type="match status" value="1"/>
</dbReference>
<dbReference type="PANTHER" id="PTHR24074">
    <property type="entry name" value="CO-CHAPERONE PROTEIN DJLA"/>
    <property type="match status" value="1"/>
</dbReference>
<dbReference type="SMART" id="SM00271">
    <property type="entry name" value="DnaJ"/>
    <property type="match status" value="1"/>
</dbReference>
<name>A0A1D2QSR2_9GAMM</name>
<accession>A0A1D2QSR2</accession>
<evidence type="ECO:0000256" key="7">
    <source>
        <dbReference type="HAMAP-Rule" id="MF_01153"/>
    </source>
</evidence>
<dbReference type="GO" id="GO:0005886">
    <property type="term" value="C:plasma membrane"/>
    <property type="evidence" value="ECO:0007669"/>
    <property type="project" value="UniProtKB-SubCell"/>
</dbReference>
<dbReference type="Pfam" id="PF00226">
    <property type="entry name" value="DnaJ"/>
    <property type="match status" value="1"/>
</dbReference>
<dbReference type="Gene3D" id="1.10.3680.10">
    <property type="entry name" value="TerB-like"/>
    <property type="match status" value="1"/>
</dbReference>
<dbReference type="EMBL" id="MDLC01000007">
    <property type="protein sequence ID" value="ODS24606.1"/>
    <property type="molecule type" value="Genomic_DNA"/>
</dbReference>
<evidence type="ECO:0000313" key="11">
    <source>
        <dbReference type="Proteomes" id="UP000242502"/>
    </source>
</evidence>
<dbReference type="CDD" id="cd06257">
    <property type="entry name" value="DnaJ"/>
    <property type="match status" value="1"/>
</dbReference>
<evidence type="ECO:0000256" key="3">
    <source>
        <dbReference type="ARBA" id="ARBA00022692"/>
    </source>
</evidence>
<keyword evidence="4 7" id="KW-1133">Transmembrane helix</keyword>
<feature type="topological domain" description="Periplasmic" evidence="7">
    <location>
        <begin position="1"/>
        <end position="4"/>
    </location>
</feature>
<comment type="subunit">
    <text evidence="7">Homodimer.</text>
</comment>
<proteinExistence type="inferred from homology"/>
<keyword evidence="3 7" id="KW-0812">Transmembrane</keyword>
<feature type="domain" description="J" evidence="9">
    <location>
        <begin position="200"/>
        <end position="264"/>
    </location>
</feature>
<organism evidence="10 11">
    <name type="scientific">Candidatus Endobugula sertula</name>
    <name type="common">Bugula neritina bacterial symbiont</name>
    <dbReference type="NCBI Taxonomy" id="62101"/>
    <lineage>
        <taxon>Bacteria</taxon>
        <taxon>Pseudomonadati</taxon>
        <taxon>Pseudomonadota</taxon>
        <taxon>Gammaproteobacteria</taxon>
        <taxon>Cellvibrionales</taxon>
        <taxon>Cellvibrionaceae</taxon>
        <taxon>Candidatus Endobugula</taxon>
    </lineage>
</organism>
<dbReference type="PROSITE" id="PS50076">
    <property type="entry name" value="DNAJ_2"/>
    <property type="match status" value="1"/>
</dbReference>
<evidence type="ECO:0000313" key="10">
    <source>
        <dbReference type="EMBL" id="ODS24606.1"/>
    </source>
</evidence>
<evidence type="ECO:0000256" key="6">
    <source>
        <dbReference type="ARBA" id="ARBA00023186"/>
    </source>
</evidence>
<reference evidence="10 11" key="1">
    <citation type="journal article" date="2016" name="Appl. Environ. Microbiol.">
        <title>Lack of Overt Genome Reduction in the Bryostatin-Producing Bryozoan Symbiont "Candidatus Endobugula sertula".</title>
        <authorList>
            <person name="Miller I.J."/>
            <person name="Vanee N."/>
            <person name="Fong S.S."/>
            <person name="Lim-Fong G.E."/>
            <person name="Kwan J.C."/>
        </authorList>
    </citation>
    <scope>NUCLEOTIDE SEQUENCE [LARGE SCALE GENOMIC DNA]</scope>
    <source>
        <strain evidence="10">AB1-4</strain>
    </source>
</reference>
<dbReference type="SUPFAM" id="SSF158682">
    <property type="entry name" value="TerB-like"/>
    <property type="match status" value="1"/>
</dbReference>
<dbReference type="InterPro" id="IPR036869">
    <property type="entry name" value="J_dom_sf"/>
</dbReference>
<evidence type="ECO:0000256" key="8">
    <source>
        <dbReference type="SAM" id="Phobius"/>
    </source>
</evidence>